<keyword evidence="1" id="KW-0732">Signal</keyword>
<dbReference type="RefSeq" id="WP_409372530.1">
    <property type="nucleotide sequence ID" value="NZ_JACHLL010000002.1"/>
</dbReference>
<dbReference type="EMBL" id="JACHLL010000002">
    <property type="protein sequence ID" value="MBB6341596.1"/>
    <property type="molecule type" value="Genomic_DNA"/>
</dbReference>
<reference evidence="2 3" key="1">
    <citation type="submission" date="2020-08" db="EMBL/GenBank/DDBJ databases">
        <title>Functional genomics of gut bacteria from endangered species of beetles.</title>
        <authorList>
            <person name="Carlos-Shanley C."/>
        </authorList>
    </citation>
    <scope>NUCLEOTIDE SEQUENCE [LARGE SCALE GENOMIC DNA]</scope>
    <source>
        <strain evidence="2 3">S00202</strain>
    </source>
</reference>
<organism evidence="2 3">
    <name type="scientific">Pseudomonas fluvialis</name>
    <dbReference type="NCBI Taxonomy" id="1793966"/>
    <lineage>
        <taxon>Bacteria</taxon>
        <taxon>Pseudomonadati</taxon>
        <taxon>Pseudomonadota</taxon>
        <taxon>Gammaproteobacteria</taxon>
        <taxon>Pseudomonadales</taxon>
        <taxon>Pseudomonadaceae</taxon>
        <taxon>Pseudomonas</taxon>
    </lineage>
</organism>
<evidence type="ECO:0000256" key="1">
    <source>
        <dbReference type="SAM" id="SignalP"/>
    </source>
</evidence>
<evidence type="ECO:0008006" key="4">
    <source>
        <dbReference type="Google" id="ProtNLM"/>
    </source>
</evidence>
<keyword evidence="3" id="KW-1185">Reference proteome</keyword>
<sequence>MKKTLWFLLLAAWSAASQAESMRCGSALVSVGDRAFEVEERCGPPKYRDVLGYSLGEYDRREFRIEEWVYGPSNGMLYILTFEANRLRTIETRRNQ</sequence>
<dbReference type="Proteomes" id="UP000557193">
    <property type="component" value="Unassembled WGS sequence"/>
</dbReference>
<feature type="chain" id="PRO_5031039139" description="DUF2845 domain-containing protein" evidence="1">
    <location>
        <begin position="20"/>
        <end position="96"/>
    </location>
</feature>
<name>A0A7X0BSQ7_9PSED</name>
<proteinExistence type="predicted"/>
<feature type="signal peptide" evidence="1">
    <location>
        <begin position="1"/>
        <end position="19"/>
    </location>
</feature>
<protein>
    <recommendedName>
        <fullName evidence="4">DUF2845 domain-containing protein</fullName>
    </recommendedName>
</protein>
<dbReference type="AlphaFoldDB" id="A0A7X0BSQ7"/>
<evidence type="ECO:0000313" key="2">
    <source>
        <dbReference type="EMBL" id="MBB6341596.1"/>
    </source>
</evidence>
<dbReference type="Pfam" id="PF11006">
    <property type="entry name" value="DUF2845"/>
    <property type="match status" value="1"/>
</dbReference>
<accession>A0A7X0BSQ7</accession>
<gene>
    <name evidence="2" type="ORF">HNP49_001753</name>
</gene>
<dbReference type="InterPro" id="IPR021268">
    <property type="entry name" value="DUF2845"/>
</dbReference>
<comment type="caution">
    <text evidence="2">The sequence shown here is derived from an EMBL/GenBank/DDBJ whole genome shotgun (WGS) entry which is preliminary data.</text>
</comment>
<evidence type="ECO:0000313" key="3">
    <source>
        <dbReference type="Proteomes" id="UP000557193"/>
    </source>
</evidence>